<dbReference type="GO" id="GO:0000290">
    <property type="term" value="P:deadenylation-dependent decapping of nuclear-transcribed mRNA"/>
    <property type="evidence" value="ECO:0007669"/>
    <property type="project" value="InterPro"/>
</dbReference>
<comment type="subcellular location">
    <subcellularLocation>
        <location evidence="1">Cytoplasm</location>
    </subcellularLocation>
</comment>
<name>A0A1E3Q3K3_LIPST</name>
<dbReference type="Gene3D" id="2.30.29.30">
    <property type="entry name" value="Pleckstrin-homology domain (PH domain)/Phosphotyrosine-binding domain (PTB)"/>
    <property type="match status" value="1"/>
</dbReference>
<dbReference type="GO" id="GO:0006397">
    <property type="term" value="P:mRNA processing"/>
    <property type="evidence" value="ECO:0007669"/>
    <property type="project" value="UniProtKB-KW"/>
</dbReference>
<dbReference type="GO" id="GO:0000932">
    <property type="term" value="C:P-body"/>
    <property type="evidence" value="ECO:0007669"/>
    <property type="project" value="TreeGrafter"/>
</dbReference>
<evidence type="ECO:0000256" key="4">
    <source>
        <dbReference type="ARBA" id="ARBA00022664"/>
    </source>
</evidence>
<dbReference type="AlphaFoldDB" id="A0A1E3Q3K3"/>
<feature type="compositionally biased region" description="Low complexity" evidence="5">
    <location>
        <begin position="59"/>
        <end position="91"/>
    </location>
</feature>
<organism evidence="6 7">
    <name type="scientific">Lipomyces starkeyi NRRL Y-11557</name>
    <dbReference type="NCBI Taxonomy" id="675824"/>
    <lineage>
        <taxon>Eukaryota</taxon>
        <taxon>Fungi</taxon>
        <taxon>Dikarya</taxon>
        <taxon>Ascomycota</taxon>
        <taxon>Saccharomycotina</taxon>
        <taxon>Lipomycetes</taxon>
        <taxon>Lipomycetales</taxon>
        <taxon>Lipomycetaceae</taxon>
        <taxon>Lipomyces</taxon>
    </lineage>
</organism>
<reference evidence="6 7" key="1">
    <citation type="journal article" date="2016" name="Proc. Natl. Acad. Sci. U.S.A.">
        <title>Comparative genomics of biotechnologically important yeasts.</title>
        <authorList>
            <person name="Riley R."/>
            <person name="Haridas S."/>
            <person name="Wolfe K.H."/>
            <person name="Lopes M.R."/>
            <person name="Hittinger C.T."/>
            <person name="Goeker M."/>
            <person name="Salamov A.A."/>
            <person name="Wisecaver J.H."/>
            <person name="Long T.M."/>
            <person name="Calvey C.H."/>
            <person name="Aerts A.L."/>
            <person name="Barry K.W."/>
            <person name="Choi C."/>
            <person name="Clum A."/>
            <person name="Coughlan A.Y."/>
            <person name="Deshpande S."/>
            <person name="Douglass A.P."/>
            <person name="Hanson S.J."/>
            <person name="Klenk H.-P."/>
            <person name="LaButti K.M."/>
            <person name="Lapidus A."/>
            <person name="Lindquist E.A."/>
            <person name="Lipzen A.M."/>
            <person name="Meier-Kolthoff J.P."/>
            <person name="Ohm R.A."/>
            <person name="Otillar R.P."/>
            <person name="Pangilinan J.L."/>
            <person name="Peng Y."/>
            <person name="Rokas A."/>
            <person name="Rosa C.A."/>
            <person name="Scheuner C."/>
            <person name="Sibirny A.A."/>
            <person name="Slot J.C."/>
            <person name="Stielow J.B."/>
            <person name="Sun H."/>
            <person name="Kurtzman C.P."/>
            <person name="Blackwell M."/>
            <person name="Grigoriev I.V."/>
            <person name="Jeffries T.W."/>
        </authorList>
    </citation>
    <scope>NUCLEOTIDE SEQUENCE [LARGE SCALE GENOMIC DNA]</scope>
    <source>
        <strain evidence="6 7">NRRL Y-11557</strain>
    </source>
</reference>
<evidence type="ECO:0000313" key="6">
    <source>
        <dbReference type="EMBL" id="ODQ72256.1"/>
    </source>
</evidence>
<dbReference type="InterPro" id="IPR010334">
    <property type="entry name" value="Dcp1"/>
</dbReference>
<dbReference type="PANTHER" id="PTHR16290:SF0">
    <property type="entry name" value="DECAPPING PROTEIN 1, ISOFORM A"/>
    <property type="match status" value="1"/>
</dbReference>
<comment type="similarity">
    <text evidence="2">Belongs to the DCP1 family.</text>
</comment>
<protein>
    <submittedName>
        <fullName evidence="6">Uncharacterized protein</fullName>
    </submittedName>
</protein>
<dbReference type="EMBL" id="KV454296">
    <property type="protein sequence ID" value="ODQ72256.1"/>
    <property type="molecule type" value="Genomic_DNA"/>
</dbReference>
<accession>A0A1E3Q3K3</accession>
<evidence type="ECO:0000256" key="2">
    <source>
        <dbReference type="ARBA" id="ARBA00008778"/>
    </source>
</evidence>
<gene>
    <name evidence="6" type="ORF">LIPSTDRAFT_321461</name>
</gene>
<keyword evidence="4" id="KW-0507">mRNA processing</keyword>
<feature type="region of interest" description="Disordered" evidence="5">
    <location>
        <begin position="1"/>
        <end position="100"/>
    </location>
</feature>
<evidence type="ECO:0000256" key="3">
    <source>
        <dbReference type="ARBA" id="ARBA00022490"/>
    </source>
</evidence>
<feature type="compositionally biased region" description="Basic residues" evidence="5">
    <location>
        <begin position="146"/>
        <end position="162"/>
    </location>
</feature>
<dbReference type="InterPro" id="IPR011993">
    <property type="entry name" value="PH-like_dom_sf"/>
</dbReference>
<keyword evidence="3" id="KW-0963">Cytoplasm</keyword>
<evidence type="ECO:0000313" key="7">
    <source>
        <dbReference type="Proteomes" id="UP000094385"/>
    </source>
</evidence>
<sequence length="392" mass="43915">MSQRSIMHILRPPQDHLLAPPQPPISSRSHSSPGGESILSMIRSPPSPPAPMVDNILLPSSQSHYYQQTPYQQYPPGSYPLQSQFLPQPSQTRVSPARKEQYPIETLTPPAVSSPKPSTNLKAADLFLRSLQKSKAQSVSPIRAHSPIRAKSPTRPKVKTRKSTAYSVLPPPPAPPPKPDILPVESTDELNHTVLARHDPLINDIELTSAHAVLYKFVPDTSAWEKLPCQGVLFVYSRRASTASNGYYYQNGTDSWEEADEHVLAILNRQSLKSFFLKLEDITDIERLDEFVMVRSPYSAVEPWEVGYEDTTAPKQPDVWGLWIYMGDDRATVEELCRSCIGERDDDEKSHKSIEEETVKSMPNGQSNLELLFKRAVDNFASGDLRGRPNGR</sequence>
<evidence type="ECO:0000256" key="1">
    <source>
        <dbReference type="ARBA" id="ARBA00004496"/>
    </source>
</evidence>
<dbReference type="Pfam" id="PF06058">
    <property type="entry name" value="DCP1"/>
    <property type="match status" value="1"/>
</dbReference>
<dbReference type="SUPFAM" id="SSF50729">
    <property type="entry name" value="PH domain-like"/>
    <property type="match status" value="1"/>
</dbReference>
<evidence type="ECO:0000256" key="5">
    <source>
        <dbReference type="SAM" id="MobiDB-lite"/>
    </source>
</evidence>
<dbReference type="OrthoDB" id="440673at2759"/>
<dbReference type="GO" id="GO:0031087">
    <property type="term" value="P:deadenylation-independent decapping of nuclear-transcribed mRNA"/>
    <property type="evidence" value="ECO:0007669"/>
    <property type="project" value="TreeGrafter"/>
</dbReference>
<dbReference type="STRING" id="675824.A0A1E3Q3K3"/>
<feature type="region of interest" description="Disordered" evidence="5">
    <location>
        <begin position="137"/>
        <end position="177"/>
    </location>
</feature>
<dbReference type="GO" id="GO:0008047">
    <property type="term" value="F:enzyme activator activity"/>
    <property type="evidence" value="ECO:0007669"/>
    <property type="project" value="InterPro"/>
</dbReference>
<proteinExistence type="inferred from homology"/>
<keyword evidence="7" id="KW-1185">Reference proteome</keyword>
<dbReference type="Proteomes" id="UP000094385">
    <property type="component" value="Unassembled WGS sequence"/>
</dbReference>
<dbReference type="PANTHER" id="PTHR16290">
    <property type="entry name" value="TRANSCRIPTION FACTOR SMIF DECAPPING ENZYME DCP1"/>
    <property type="match status" value="1"/>
</dbReference>
<dbReference type="GO" id="GO:0003729">
    <property type="term" value="F:mRNA binding"/>
    <property type="evidence" value="ECO:0007669"/>
    <property type="project" value="TreeGrafter"/>
</dbReference>